<sequence>MTMPHERWVYSPPAPCTCDALPQSFRLAAATVLTVTVMALGAALLITGQSTGEILHLFSGLAVIVAGTTWAATTGRRLPSPSWTVPAW</sequence>
<dbReference type="Proteomes" id="UP000215563">
    <property type="component" value="Unassembled WGS sequence"/>
</dbReference>
<evidence type="ECO:0000313" key="2">
    <source>
        <dbReference type="EMBL" id="OXM45461.1"/>
    </source>
</evidence>
<keyword evidence="1" id="KW-0472">Membrane</keyword>
<keyword evidence="3" id="KW-1185">Reference proteome</keyword>
<organism evidence="2 3">
    <name type="scientific">Amycolatopsis alba DSM 44262</name>
    <dbReference type="NCBI Taxonomy" id="1125972"/>
    <lineage>
        <taxon>Bacteria</taxon>
        <taxon>Bacillati</taxon>
        <taxon>Actinomycetota</taxon>
        <taxon>Actinomycetes</taxon>
        <taxon>Pseudonocardiales</taxon>
        <taxon>Pseudonocardiaceae</taxon>
        <taxon>Amycolatopsis</taxon>
    </lineage>
</organism>
<feature type="transmembrane region" description="Helical" evidence="1">
    <location>
        <begin position="27"/>
        <end position="47"/>
    </location>
</feature>
<proteinExistence type="predicted"/>
<reference evidence="2 3" key="1">
    <citation type="submission" date="2017-07" db="EMBL/GenBank/DDBJ databases">
        <title>Amycolatopsis alba DSM 44262 Genome sequencing and assembly.</title>
        <authorList>
            <person name="Kaur N."/>
            <person name="Mayilraj S."/>
        </authorList>
    </citation>
    <scope>NUCLEOTIDE SEQUENCE [LARGE SCALE GENOMIC DNA]</scope>
    <source>
        <strain evidence="2 3">DSM 44262</strain>
    </source>
</reference>
<dbReference type="EMBL" id="NMQU01000104">
    <property type="protein sequence ID" value="OXM45461.1"/>
    <property type="molecule type" value="Genomic_DNA"/>
</dbReference>
<name>A0A229RG75_AMYAL</name>
<dbReference type="AlphaFoldDB" id="A0A229RG75"/>
<accession>A0A229RG75</accession>
<protein>
    <submittedName>
        <fullName evidence="2">Uncharacterized protein</fullName>
    </submittedName>
</protein>
<feature type="transmembrane region" description="Helical" evidence="1">
    <location>
        <begin position="54"/>
        <end position="73"/>
    </location>
</feature>
<evidence type="ECO:0000313" key="3">
    <source>
        <dbReference type="Proteomes" id="UP000215563"/>
    </source>
</evidence>
<evidence type="ECO:0000256" key="1">
    <source>
        <dbReference type="SAM" id="Phobius"/>
    </source>
</evidence>
<gene>
    <name evidence="2" type="ORF">CFP75_31475</name>
</gene>
<keyword evidence="1" id="KW-0812">Transmembrane</keyword>
<keyword evidence="1" id="KW-1133">Transmembrane helix</keyword>
<comment type="caution">
    <text evidence="2">The sequence shown here is derived from an EMBL/GenBank/DDBJ whole genome shotgun (WGS) entry which is preliminary data.</text>
</comment>